<dbReference type="Proteomes" id="UP000194857">
    <property type="component" value="Unassembled WGS sequence"/>
</dbReference>
<proteinExistence type="predicted"/>
<name>A0A241XSU8_PSEAI</name>
<dbReference type="EMBL" id="NFFZ01000004">
    <property type="protein sequence ID" value="OTI63226.1"/>
    <property type="molecule type" value="Genomic_DNA"/>
</dbReference>
<protein>
    <submittedName>
        <fullName evidence="1">Uncharacterized protein</fullName>
    </submittedName>
</protein>
<dbReference type="AlphaFoldDB" id="A0A241XSU8"/>
<reference evidence="1 2" key="1">
    <citation type="submission" date="2017-05" db="EMBL/GenBank/DDBJ databases">
        <authorList>
            <person name="Song R."/>
            <person name="Chenine A.L."/>
            <person name="Ruprecht R.M."/>
        </authorList>
    </citation>
    <scope>NUCLEOTIDE SEQUENCE [LARGE SCALE GENOMIC DNA]</scope>
    <source>
        <strain evidence="1 2">S567_C10_BS</strain>
    </source>
</reference>
<comment type="caution">
    <text evidence="1">The sequence shown here is derived from an EMBL/GenBank/DDBJ whole genome shotgun (WGS) entry which is preliminary data.</text>
</comment>
<gene>
    <name evidence="1" type="ORF">CAZ10_10365</name>
</gene>
<sequence>MAVQTMAEHTDIERLDWVLLKEPEFGEGYLRIWMGPMAAEAAGLKAVGGYYIAEGSTKRECIDNAMAGNLELVE</sequence>
<accession>A0A241XSU8</accession>
<organism evidence="1 2">
    <name type="scientific">Pseudomonas aeruginosa</name>
    <dbReference type="NCBI Taxonomy" id="287"/>
    <lineage>
        <taxon>Bacteria</taxon>
        <taxon>Pseudomonadati</taxon>
        <taxon>Pseudomonadota</taxon>
        <taxon>Gammaproteobacteria</taxon>
        <taxon>Pseudomonadales</taxon>
        <taxon>Pseudomonadaceae</taxon>
        <taxon>Pseudomonas</taxon>
    </lineage>
</organism>
<evidence type="ECO:0000313" key="2">
    <source>
        <dbReference type="Proteomes" id="UP000194857"/>
    </source>
</evidence>
<evidence type="ECO:0000313" key="1">
    <source>
        <dbReference type="EMBL" id="OTI63226.1"/>
    </source>
</evidence>